<name>A0A4Z0M5U3_9GAMM</name>
<dbReference type="PANTHER" id="PTHR35024">
    <property type="entry name" value="HYPOTHETICAL CYTOSOLIC PROTEIN"/>
    <property type="match status" value="1"/>
</dbReference>
<sequence>MSKVSIPMFERNKNRQGAQPPEPERSAPSAPPATPAASQKPATTTSRSTAMIGPSIEIKGSVSGAEDLLIQGRVEGTVDLGDHEVTVGESGKVNADITARTVRIDGEVAGDIRGTEKVVISKTGNVKGNIIAPRMTLEDGAIFKGSIDMDPGDAPAKVALAPKSPAPAAAAGDKGPDLDLKQG</sequence>
<dbReference type="EMBL" id="SRLE01000005">
    <property type="protein sequence ID" value="TGD74790.1"/>
    <property type="molecule type" value="Genomic_DNA"/>
</dbReference>
<dbReference type="AlphaFoldDB" id="A0A4Z0M5U3"/>
<dbReference type="Pfam" id="PF04519">
    <property type="entry name" value="Bactofilin"/>
    <property type="match status" value="1"/>
</dbReference>
<dbReference type="Proteomes" id="UP000298050">
    <property type="component" value="Unassembled WGS sequence"/>
</dbReference>
<evidence type="ECO:0000313" key="3">
    <source>
        <dbReference type="EMBL" id="TGD74790.1"/>
    </source>
</evidence>
<dbReference type="InterPro" id="IPR007607">
    <property type="entry name" value="BacA/B"/>
</dbReference>
<protein>
    <submittedName>
        <fullName evidence="3">Polymer-forming cytoskeletal protein</fullName>
    </submittedName>
</protein>
<evidence type="ECO:0000256" key="2">
    <source>
        <dbReference type="SAM" id="MobiDB-lite"/>
    </source>
</evidence>
<feature type="region of interest" description="Disordered" evidence="2">
    <location>
        <begin position="153"/>
        <end position="183"/>
    </location>
</feature>
<proteinExistence type="inferred from homology"/>
<accession>A0A4Z0M5U3</accession>
<comment type="similarity">
    <text evidence="1">Belongs to the bactofilin family.</text>
</comment>
<feature type="compositionally biased region" description="Low complexity" evidence="2">
    <location>
        <begin position="35"/>
        <end position="46"/>
    </location>
</feature>
<keyword evidence="4" id="KW-1185">Reference proteome</keyword>
<dbReference type="OrthoDB" id="9811682at2"/>
<feature type="compositionally biased region" description="Basic and acidic residues" evidence="2">
    <location>
        <begin position="174"/>
        <end position="183"/>
    </location>
</feature>
<evidence type="ECO:0000313" key="4">
    <source>
        <dbReference type="Proteomes" id="UP000298050"/>
    </source>
</evidence>
<reference evidence="3 4" key="1">
    <citation type="submission" date="2019-04" db="EMBL/GenBank/DDBJ databases">
        <title>Taxonomy of novel Haliea sp. from mangrove soil of West Coast of India.</title>
        <authorList>
            <person name="Verma A."/>
            <person name="Kumar P."/>
            <person name="Krishnamurthi S."/>
        </authorList>
    </citation>
    <scope>NUCLEOTIDE SEQUENCE [LARGE SCALE GENOMIC DNA]</scope>
    <source>
        <strain evidence="3 4">SAOS-164</strain>
    </source>
</reference>
<gene>
    <name evidence="3" type="ORF">E4634_06210</name>
</gene>
<feature type="compositionally biased region" description="Low complexity" evidence="2">
    <location>
        <begin position="154"/>
        <end position="173"/>
    </location>
</feature>
<feature type="region of interest" description="Disordered" evidence="2">
    <location>
        <begin position="1"/>
        <end position="55"/>
    </location>
</feature>
<dbReference type="PANTHER" id="PTHR35024:SF4">
    <property type="entry name" value="POLYMER-FORMING CYTOSKELETAL PROTEIN"/>
    <property type="match status" value="1"/>
</dbReference>
<evidence type="ECO:0000256" key="1">
    <source>
        <dbReference type="ARBA" id="ARBA00044755"/>
    </source>
</evidence>
<organism evidence="3 4">
    <name type="scientific">Mangrovimicrobium sediminis</name>
    <dbReference type="NCBI Taxonomy" id="2562682"/>
    <lineage>
        <taxon>Bacteria</taxon>
        <taxon>Pseudomonadati</taxon>
        <taxon>Pseudomonadota</taxon>
        <taxon>Gammaproteobacteria</taxon>
        <taxon>Cellvibrionales</taxon>
        <taxon>Halieaceae</taxon>
        <taxon>Mangrovimicrobium</taxon>
    </lineage>
</organism>
<comment type="caution">
    <text evidence="3">The sequence shown here is derived from an EMBL/GenBank/DDBJ whole genome shotgun (WGS) entry which is preliminary data.</text>
</comment>